<organism evidence="4 5">
    <name type="scientific">Bifidobacterium adolescentis JCM 15918</name>
    <dbReference type="NCBI Taxonomy" id="1437612"/>
    <lineage>
        <taxon>Bacteria</taxon>
        <taxon>Bacillati</taxon>
        <taxon>Actinomycetota</taxon>
        <taxon>Actinomycetes</taxon>
        <taxon>Bifidobacteriales</taxon>
        <taxon>Bifidobacteriaceae</taxon>
        <taxon>Bifidobacterium</taxon>
    </lineage>
</organism>
<dbReference type="Gene3D" id="3.40.50.620">
    <property type="entry name" value="HUPs"/>
    <property type="match status" value="1"/>
</dbReference>
<feature type="domain" description="DUF218" evidence="3">
    <location>
        <begin position="101"/>
        <end position="221"/>
    </location>
</feature>
<dbReference type="AlphaFoldDB" id="A0A087DQG5"/>
<dbReference type="PANTHER" id="PTHR30336">
    <property type="entry name" value="INNER MEMBRANE PROTEIN, PROBABLE PERMEASE"/>
    <property type="match status" value="1"/>
</dbReference>
<reference evidence="4 5" key="1">
    <citation type="submission" date="2014-03" db="EMBL/GenBank/DDBJ databases">
        <title>Genomics of Bifidobacteria.</title>
        <authorList>
            <person name="Ventura M."/>
            <person name="Milani C."/>
            <person name="Lugli G.A."/>
        </authorList>
    </citation>
    <scope>NUCLEOTIDE SEQUENCE [LARGE SCALE GENOMIC DNA]</scope>
    <source>
        <strain evidence="5">JCM 15918</strain>
    </source>
</reference>
<dbReference type="RefSeq" id="WP_003810406.1">
    <property type="nucleotide sequence ID" value="NZ_JDUX01000004.1"/>
</dbReference>
<name>A0A087DQG5_BIFAD</name>
<evidence type="ECO:0000313" key="5">
    <source>
        <dbReference type="Proteomes" id="UP000029091"/>
    </source>
</evidence>
<dbReference type="PANTHER" id="PTHR30336:SF4">
    <property type="entry name" value="ENVELOPE BIOGENESIS FACTOR ELYC"/>
    <property type="match status" value="1"/>
</dbReference>
<sequence>MKTMARQIGTVLCMALALLSAFYAFAVMKTHSGTGFWKVWLVIAAVFALLAVGIAANWWVALPRIIRGVIIAVVCIGIAIFGTVEGCIISNMHARGDQHLDYVVVLGAQVRKSGPSKALRYRLDTAADYLRNSPDTICIVSGGKGANEPFPEAQGMADYLKAHGIEEGRILQESKSKTTQENIVNSKKLIAGDNASVGIITNDFHMFRALQIAHDNGLDEAQGIAAGSPPDMLVNNMVREFFAEIKFLLS</sequence>
<evidence type="ECO:0000259" key="3">
    <source>
        <dbReference type="Pfam" id="PF02698"/>
    </source>
</evidence>
<evidence type="ECO:0000313" key="4">
    <source>
        <dbReference type="EMBL" id="KFI97765.1"/>
    </source>
</evidence>
<dbReference type="Proteomes" id="UP000029091">
    <property type="component" value="Unassembled WGS sequence"/>
</dbReference>
<proteinExistence type="predicted"/>
<feature type="transmembrane region" description="Helical" evidence="1">
    <location>
        <begin position="65"/>
        <end position="84"/>
    </location>
</feature>
<dbReference type="InterPro" id="IPR051599">
    <property type="entry name" value="Cell_Envelope_Assoc"/>
</dbReference>
<feature type="chain" id="PRO_5038638981" description="DUF218 domain-containing protein" evidence="2">
    <location>
        <begin position="27"/>
        <end position="250"/>
    </location>
</feature>
<keyword evidence="1" id="KW-0812">Transmembrane</keyword>
<dbReference type="EMBL" id="JGZQ01000005">
    <property type="protein sequence ID" value="KFI97765.1"/>
    <property type="molecule type" value="Genomic_DNA"/>
</dbReference>
<dbReference type="Pfam" id="PF02698">
    <property type="entry name" value="DUF218"/>
    <property type="match status" value="1"/>
</dbReference>
<feature type="transmembrane region" description="Helical" evidence="1">
    <location>
        <begin position="36"/>
        <end position="58"/>
    </location>
</feature>
<protein>
    <recommendedName>
        <fullName evidence="3">DUF218 domain-containing protein</fullName>
    </recommendedName>
</protein>
<dbReference type="InterPro" id="IPR014729">
    <property type="entry name" value="Rossmann-like_a/b/a_fold"/>
</dbReference>
<dbReference type="InterPro" id="IPR003848">
    <property type="entry name" value="DUF218"/>
</dbReference>
<evidence type="ECO:0000256" key="2">
    <source>
        <dbReference type="SAM" id="SignalP"/>
    </source>
</evidence>
<keyword evidence="1" id="KW-0472">Membrane</keyword>
<evidence type="ECO:0000256" key="1">
    <source>
        <dbReference type="SAM" id="Phobius"/>
    </source>
</evidence>
<comment type="caution">
    <text evidence="4">The sequence shown here is derived from an EMBL/GenBank/DDBJ whole genome shotgun (WGS) entry which is preliminary data.</text>
</comment>
<dbReference type="CDD" id="cd06259">
    <property type="entry name" value="YdcF-like"/>
    <property type="match status" value="1"/>
</dbReference>
<accession>A0A087DQG5</accession>
<dbReference type="GO" id="GO:0043164">
    <property type="term" value="P:Gram-negative-bacterium-type cell wall biogenesis"/>
    <property type="evidence" value="ECO:0007669"/>
    <property type="project" value="TreeGrafter"/>
</dbReference>
<dbReference type="GO" id="GO:0000270">
    <property type="term" value="P:peptidoglycan metabolic process"/>
    <property type="evidence" value="ECO:0007669"/>
    <property type="project" value="TreeGrafter"/>
</dbReference>
<keyword evidence="1" id="KW-1133">Transmembrane helix</keyword>
<keyword evidence="2" id="KW-0732">Signal</keyword>
<feature type="signal peptide" evidence="2">
    <location>
        <begin position="1"/>
        <end position="26"/>
    </location>
</feature>
<dbReference type="GO" id="GO:0005886">
    <property type="term" value="C:plasma membrane"/>
    <property type="evidence" value="ECO:0007669"/>
    <property type="project" value="TreeGrafter"/>
</dbReference>
<gene>
    <name evidence="4" type="ORF">BSTER_1535</name>
</gene>